<evidence type="ECO:0000313" key="2">
    <source>
        <dbReference type="Proteomes" id="UP001283361"/>
    </source>
</evidence>
<reference evidence="1" key="1">
    <citation type="journal article" date="2023" name="G3 (Bethesda)">
        <title>A reference genome for the long-term kleptoplast-retaining sea slug Elysia crispata morphotype clarki.</title>
        <authorList>
            <person name="Eastman K.E."/>
            <person name="Pendleton A.L."/>
            <person name="Shaikh M.A."/>
            <person name="Suttiyut T."/>
            <person name="Ogas R."/>
            <person name="Tomko P."/>
            <person name="Gavelis G."/>
            <person name="Widhalm J.R."/>
            <person name="Wisecaver J.H."/>
        </authorList>
    </citation>
    <scope>NUCLEOTIDE SEQUENCE</scope>
    <source>
        <strain evidence="1">ECLA1</strain>
    </source>
</reference>
<dbReference type="AlphaFoldDB" id="A0AAE0Z1C2"/>
<protein>
    <submittedName>
        <fullName evidence="1">Uncharacterized protein</fullName>
    </submittedName>
</protein>
<keyword evidence="2" id="KW-1185">Reference proteome</keyword>
<name>A0AAE0Z1C2_9GAST</name>
<comment type="caution">
    <text evidence="1">The sequence shown here is derived from an EMBL/GenBank/DDBJ whole genome shotgun (WGS) entry which is preliminary data.</text>
</comment>
<dbReference type="Proteomes" id="UP001283361">
    <property type="component" value="Unassembled WGS sequence"/>
</dbReference>
<organism evidence="1 2">
    <name type="scientific">Elysia crispata</name>
    <name type="common">lettuce slug</name>
    <dbReference type="NCBI Taxonomy" id="231223"/>
    <lineage>
        <taxon>Eukaryota</taxon>
        <taxon>Metazoa</taxon>
        <taxon>Spiralia</taxon>
        <taxon>Lophotrochozoa</taxon>
        <taxon>Mollusca</taxon>
        <taxon>Gastropoda</taxon>
        <taxon>Heterobranchia</taxon>
        <taxon>Euthyneura</taxon>
        <taxon>Panpulmonata</taxon>
        <taxon>Sacoglossa</taxon>
        <taxon>Placobranchoidea</taxon>
        <taxon>Plakobranchidae</taxon>
        <taxon>Elysia</taxon>
    </lineage>
</organism>
<gene>
    <name evidence="1" type="ORF">RRG08_056189</name>
</gene>
<dbReference type="EMBL" id="JAWDGP010004953">
    <property type="protein sequence ID" value="KAK3760780.1"/>
    <property type="molecule type" value="Genomic_DNA"/>
</dbReference>
<sequence length="72" mass="8041">MCDVVWCGCDLNPVVCRTDKPVTGDLSASVKHSVNTWFEQSDQKVLTLSRNCDSIFICMINPVRSDDQSCND</sequence>
<proteinExistence type="predicted"/>
<evidence type="ECO:0000313" key="1">
    <source>
        <dbReference type="EMBL" id="KAK3760780.1"/>
    </source>
</evidence>
<accession>A0AAE0Z1C2</accession>